<comment type="caution">
    <text evidence="4">The sequence shown here is derived from an EMBL/GenBank/DDBJ whole genome shotgun (WGS) entry which is preliminary data.</text>
</comment>
<accession>A0A8H7ZD49</accession>
<dbReference type="GeneID" id="93652992"/>
<comment type="similarity">
    <text evidence="1">Belongs to the UPF0357 family.</text>
</comment>
<keyword evidence="2" id="KW-0732">Signal</keyword>
<gene>
    <name evidence="4" type="ORF">I9W82_004363</name>
</gene>
<keyword evidence="3" id="KW-1133">Transmembrane helix</keyword>
<protein>
    <submittedName>
        <fullName evidence="4">Uncharacterized protein</fullName>
    </submittedName>
</protein>
<dbReference type="RefSeq" id="XP_067547150.1">
    <property type="nucleotide sequence ID" value="XM_067693427.1"/>
</dbReference>
<evidence type="ECO:0000313" key="4">
    <source>
        <dbReference type="EMBL" id="KAG5418034.1"/>
    </source>
</evidence>
<reference evidence="4 5" key="1">
    <citation type="submission" date="2020-12" db="EMBL/GenBank/DDBJ databases">
        <title>Effect of drift, selection, and recombination on the evolution of hybrid genomes in Candida yeast pathogens.</title>
        <authorList>
            <person name="Mixao V."/>
            <person name="Ksiezopolska E."/>
            <person name="Saus E."/>
            <person name="Boekhout T."/>
            <person name="Gacser A."/>
            <person name="Gabaldon T."/>
        </authorList>
    </citation>
    <scope>NUCLEOTIDE SEQUENCE [LARGE SCALE GENOMIC DNA]</scope>
    <source>
        <strain evidence="4 5">BP57</strain>
    </source>
</reference>
<dbReference type="PANTHER" id="PTHR28023:SF1">
    <property type="entry name" value="UPF0357 PROTEIN YCL012C"/>
    <property type="match status" value="1"/>
</dbReference>
<keyword evidence="3" id="KW-0472">Membrane</keyword>
<dbReference type="EMBL" id="JAEOAQ010000006">
    <property type="protein sequence ID" value="KAG5418034.1"/>
    <property type="molecule type" value="Genomic_DNA"/>
</dbReference>
<proteinExistence type="inferred from homology"/>
<evidence type="ECO:0000256" key="1">
    <source>
        <dbReference type="ARBA" id="ARBA00008325"/>
    </source>
</evidence>
<dbReference type="Pfam" id="PF09435">
    <property type="entry name" value="DUF2015"/>
    <property type="match status" value="1"/>
</dbReference>
<feature type="transmembrane region" description="Helical" evidence="3">
    <location>
        <begin position="36"/>
        <end position="53"/>
    </location>
</feature>
<evidence type="ECO:0000256" key="3">
    <source>
        <dbReference type="SAM" id="Phobius"/>
    </source>
</evidence>
<dbReference type="Proteomes" id="UP000669133">
    <property type="component" value="Unassembled WGS sequence"/>
</dbReference>
<dbReference type="OrthoDB" id="447314at2759"/>
<organism evidence="4 5">
    <name type="scientific">Candida metapsilosis</name>
    <dbReference type="NCBI Taxonomy" id="273372"/>
    <lineage>
        <taxon>Eukaryota</taxon>
        <taxon>Fungi</taxon>
        <taxon>Dikarya</taxon>
        <taxon>Ascomycota</taxon>
        <taxon>Saccharomycotina</taxon>
        <taxon>Pichiomycetes</taxon>
        <taxon>Debaryomycetaceae</taxon>
        <taxon>Candida/Lodderomyces clade</taxon>
        <taxon>Candida</taxon>
    </lineage>
</organism>
<evidence type="ECO:0000313" key="5">
    <source>
        <dbReference type="Proteomes" id="UP000669133"/>
    </source>
</evidence>
<keyword evidence="5" id="KW-1185">Reference proteome</keyword>
<sequence length="158" mass="18280">MNTFSILLQMKREEIQDTTEQPNGIIGVSKSFIKSHYVLVILCVVILGLLFHLRHKLGELLDRYRTRRRIQQGYYQTLGSFEGDINDGLTSTNFDLEANNSSDTRKGLSEAAKEEIKEIMNRKGINFDEARLEYTRNELNRNDIDEDGLPRDPKLVIF</sequence>
<name>A0A8H7ZD49_9ASCO</name>
<dbReference type="PANTHER" id="PTHR28023">
    <property type="entry name" value="UPF0357 PROTEIN YCL012C"/>
    <property type="match status" value="1"/>
</dbReference>
<keyword evidence="3" id="KW-0812">Transmembrane</keyword>
<dbReference type="InterPro" id="IPR018559">
    <property type="entry name" value="DUF2015"/>
</dbReference>
<dbReference type="AlphaFoldDB" id="A0A8H7ZD49"/>
<evidence type="ECO:0000256" key="2">
    <source>
        <dbReference type="ARBA" id="ARBA00022729"/>
    </source>
</evidence>